<evidence type="ECO:0000313" key="2">
    <source>
        <dbReference type="EMBL" id="MEV4927514.1"/>
    </source>
</evidence>
<dbReference type="RefSeq" id="WP_366090639.1">
    <property type="nucleotide sequence ID" value="NZ_JBFASG010000053.1"/>
</dbReference>
<protein>
    <submittedName>
        <fullName evidence="2">Uncharacterized protein</fullName>
    </submittedName>
</protein>
<sequence>MSEQAAERRGVEDLHDAEHTATAASLLSDRLHTPLPGHSPAGLGGHGRGRMTPWPTAPDRAVAGLYPAREPRLGLRPVF</sequence>
<feature type="region of interest" description="Disordered" evidence="1">
    <location>
        <begin position="1"/>
        <end position="57"/>
    </location>
</feature>
<organism evidence="2 3">
    <name type="scientific">Streptomyces roseoverticillatus</name>
    <dbReference type="NCBI Taxonomy" id="66429"/>
    <lineage>
        <taxon>Bacteria</taxon>
        <taxon>Bacillati</taxon>
        <taxon>Actinomycetota</taxon>
        <taxon>Actinomycetes</taxon>
        <taxon>Kitasatosporales</taxon>
        <taxon>Streptomycetaceae</taxon>
        <taxon>Streptomyces</taxon>
    </lineage>
</organism>
<evidence type="ECO:0000256" key="1">
    <source>
        <dbReference type="SAM" id="MobiDB-lite"/>
    </source>
</evidence>
<accession>A0ABV3J4A3</accession>
<comment type="caution">
    <text evidence="2">The sequence shown here is derived from an EMBL/GenBank/DDBJ whole genome shotgun (WGS) entry which is preliminary data.</text>
</comment>
<gene>
    <name evidence="2" type="ORF">AB0L03_32695</name>
</gene>
<evidence type="ECO:0000313" key="3">
    <source>
        <dbReference type="Proteomes" id="UP001552479"/>
    </source>
</evidence>
<proteinExistence type="predicted"/>
<feature type="compositionally biased region" description="Basic and acidic residues" evidence="1">
    <location>
        <begin position="1"/>
        <end position="19"/>
    </location>
</feature>
<keyword evidence="3" id="KW-1185">Reference proteome</keyword>
<reference evidence="2 3" key="1">
    <citation type="submission" date="2024-06" db="EMBL/GenBank/DDBJ databases">
        <title>The Natural Products Discovery Center: Release of the First 8490 Sequenced Strains for Exploring Actinobacteria Biosynthetic Diversity.</title>
        <authorList>
            <person name="Kalkreuter E."/>
            <person name="Kautsar S.A."/>
            <person name="Yang D."/>
            <person name="Bader C.D."/>
            <person name="Teijaro C.N."/>
            <person name="Fluegel L."/>
            <person name="Davis C.M."/>
            <person name="Simpson J.R."/>
            <person name="Lauterbach L."/>
            <person name="Steele A.D."/>
            <person name="Gui C."/>
            <person name="Meng S."/>
            <person name="Li G."/>
            <person name="Viehrig K."/>
            <person name="Ye F."/>
            <person name="Su P."/>
            <person name="Kiefer A.F."/>
            <person name="Nichols A."/>
            <person name="Cepeda A.J."/>
            <person name="Yan W."/>
            <person name="Fan B."/>
            <person name="Jiang Y."/>
            <person name="Adhikari A."/>
            <person name="Zheng C.-J."/>
            <person name="Schuster L."/>
            <person name="Cowan T.M."/>
            <person name="Smanski M.J."/>
            <person name="Chevrette M.G."/>
            <person name="De Carvalho L.P.S."/>
            <person name="Shen B."/>
        </authorList>
    </citation>
    <scope>NUCLEOTIDE SEQUENCE [LARGE SCALE GENOMIC DNA]</scope>
    <source>
        <strain evidence="2 3">NPDC053791</strain>
    </source>
</reference>
<dbReference type="EMBL" id="JBFASG010000053">
    <property type="protein sequence ID" value="MEV4927514.1"/>
    <property type="molecule type" value="Genomic_DNA"/>
</dbReference>
<name>A0ABV3J4A3_9ACTN</name>
<dbReference type="Proteomes" id="UP001552479">
    <property type="component" value="Unassembled WGS sequence"/>
</dbReference>